<dbReference type="SUPFAM" id="SSF54593">
    <property type="entry name" value="Glyoxalase/Bleomycin resistance protein/Dihydroxybiphenyl dioxygenase"/>
    <property type="match status" value="1"/>
</dbReference>
<organism evidence="2 3">
    <name type="scientific">Oceanitalea stevensii</name>
    <dbReference type="NCBI Taxonomy" id="2763072"/>
    <lineage>
        <taxon>Bacteria</taxon>
        <taxon>Bacillati</taxon>
        <taxon>Actinomycetota</taxon>
        <taxon>Actinomycetes</taxon>
        <taxon>Micrococcales</taxon>
        <taxon>Bogoriellaceae</taxon>
        <taxon>Georgenia</taxon>
    </lineage>
</organism>
<dbReference type="RefSeq" id="WP_251838969.1">
    <property type="nucleotide sequence ID" value="NZ_JACSPO010000001.1"/>
</dbReference>
<reference evidence="2 3" key="1">
    <citation type="submission" date="2020-08" db="EMBL/GenBank/DDBJ databases">
        <title>A Genomic Blueprint of the Chicken Gut Microbiome.</title>
        <authorList>
            <person name="Gilroy R."/>
            <person name="Ravi A."/>
            <person name="Getino M."/>
            <person name="Pursley I."/>
            <person name="Horton D.L."/>
            <person name="Alikhan N.-F."/>
            <person name="Baker D."/>
            <person name="Gharbi K."/>
            <person name="Hall N."/>
            <person name="Watson M."/>
            <person name="Adriaenssens E.M."/>
            <person name="Foster-Nyarko E."/>
            <person name="Jarju S."/>
            <person name="Secka A."/>
            <person name="Antonio M."/>
            <person name="Oren A."/>
            <person name="Chaudhuri R."/>
            <person name="La Ragione R.M."/>
            <person name="Hildebrand F."/>
            <person name="Pallen M.J."/>
        </authorList>
    </citation>
    <scope>NUCLEOTIDE SEQUENCE [LARGE SCALE GENOMIC DNA]</scope>
    <source>
        <strain evidence="2 3">Sa1BUA1</strain>
    </source>
</reference>
<comment type="caution">
    <text evidence="2">The sequence shown here is derived from an EMBL/GenBank/DDBJ whole genome shotgun (WGS) entry which is preliminary data.</text>
</comment>
<gene>
    <name evidence="2" type="ORF">H9624_01740</name>
</gene>
<keyword evidence="3" id="KW-1185">Reference proteome</keyword>
<dbReference type="EMBL" id="JACSPO010000001">
    <property type="protein sequence ID" value="MBD8061043.1"/>
    <property type="molecule type" value="Genomic_DNA"/>
</dbReference>
<dbReference type="InterPro" id="IPR037523">
    <property type="entry name" value="VOC_core"/>
</dbReference>
<name>A0ABR8YY99_9MICO</name>
<dbReference type="InterPro" id="IPR004360">
    <property type="entry name" value="Glyas_Fos-R_dOase_dom"/>
</dbReference>
<protein>
    <submittedName>
        <fullName evidence="2">VOC family protein</fullName>
    </submittedName>
</protein>
<dbReference type="Pfam" id="PF00903">
    <property type="entry name" value="Glyoxalase"/>
    <property type="match status" value="1"/>
</dbReference>
<dbReference type="InterPro" id="IPR029068">
    <property type="entry name" value="Glyas_Bleomycin-R_OHBP_Dase"/>
</dbReference>
<accession>A0ABR8YY99</accession>
<dbReference type="Proteomes" id="UP000661894">
    <property type="component" value="Unassembled WGS sequence"/>
</dbReference>
<dbReference type="Gene3D" id="3.10.180.10">
    <property type="entry name" value="2,3-Dihydroxybiphenyl 1,2-Dioxygenase, domain 1"/>
    <property type="match status" value="1"/>
</dbReference>
<evidence type="ECO:0000259" key="1">
    <source>
        <dbReference type="PROSITE" id="PS51819"/>
    </source>
</evidence>
<evidence type="ECO:0000313" key="3">
    <source>
        <dbReference type="Proteomes" id="UP000661894"/>
    </source>
</evidence>
<sequence>MFENSTAFAGFSVDDAARAASFYRDTLGLSVEEARQEGVLFIDLPGGSRVLAYAKPTHEPATFTVLNFPVPDVEAAVAELKERGVTFEHYAGTPMETDEQGIFRGGGPLIAWFTDPAGNVLSVLEDS</sequence>
<feature type="domain" description="VOC" evidence="1">
    <location>
        <begin position="5"/>
        <end position="126"/>
    </location>
</feature>
<proteinExistence type="predicted"/>
<dbReference type="PROSITE" id="PS51819">
    <property type="entry name" value="VOC"/>
    <property type="match status" value="1"/>
</dbReference>
<evidence type="ECO:0000313" key="2">
    <source>
        <dbReference type="EMBL" id="MBD8061043.1"/>
    </source>
</evidence>